<dbReference type="InterPro" id="IPR032630">
    <property type="entry name" value="P_typ_ATPase_c"/>
</dbReference>
<evidence type="ECO:0000256" key="5">
    <source>
        <dbReference type="ARBA" id="ARBA00022989"/>
    </source>
</evidence>
<feature type="transmembrane region" description="Helical" evidence="7">
    <location>
        <begin position="378"/>
        <end position="397"/>
    </location>
</feature>
<dbReference type="GO" id="GO:0140326">
    <property type="term" value="F:ATPase-coupled intramembrane lipid transporter activity"/>
    <property type="evidence" value="ECO:0007669"/>
    <property type="project" value="TreeGrafter"/>
</dbReference>
<dbReference type="EMBL" id="VEPZ02000618">
    <property type="protein sequence ID" value="KAE8721534.1"/>
    <property type="molecule type" value="Genomic_DNA"/>
</dbReference>
<evidence type="ECO:0000256" key="7">
    <source>
        <dbReference type="SAM" id="Phobius"/>
    </source>
</evidence>
<dbReference type="Pfam" id="PF16212">
    <property type="entry name" value="PhoLip_ATPase_C"/>
    <property type="match status" value="1"/>
</dbReference>
<dbReference type="Gene3D" id="3.40.1110.10">
    <property type="entry name" value="Calcium-transporting ATPase, cytoplasmic domain N"/>
    <property type="match status" value="1"/>
</dbReference>
<evidence type="ECO:0000313" key="9">
    <source>
        <dbReference type="EMBL" id="KAE8721534.1"/>
    </source>
</evidence>
<reference evidence="9" key="1">
    <citation type="submission" date="2019-09" db="EMBL/GenBank/DDBJ databases">
        <title>Draft genome information of white flower Hibiscus syriacus.</title>
        <authorList>
            <person name="Kim Y.-M."/>
        </authorList>
    </citation>
    <scope>NUCLEOTIDE SEQUENCE [LARGE SCALE GENOMIC DNA]</scope>
    <source>
        <strain evidence="9">YM2019G1</strain>
    </source>
</reference>
<dbReference type="Proteomes" id="UP000436088">
    <property type="component" value="Unassembled WGS sequence"/>
</dbReference>
<feature type="transmembrane region" description="Helical" evidence="7">
    <location>
        <begin position="314"/>
        <end position="333"/>
    </location>
</feature>
<accession>A0A6A3BY46</accession>
<feature type="transmembrane region" description="Helical" evidence="7">
    <location>
        <begin position="263"/>
        <end position="283"/>
    </location>
</feature>
<dbReference type="GO" id="GO:0005886">
    <property type="term" value="C:plasma membrane"/>
    <property type="evidence" value="ECO:0007669"/>
    <property type="project" value="TreeGrafter"/>
</dbReference>
<evidence type="ECO:0000313" key="10">
    <source>
        <dbReference type="Proteomes" id="UP000436088"/>
    </source>
</evidence>
<dbReference type="InterPro" id="IPR036412">
    <property type="entry name" value="HAD-like_sf"/>
</dbReference>
<dbReference type="PANTHER" id="PTHR24092:SF70">
    <property type="entry name" value="PHOSPHOLIPID-TRANSPORTING ATPASE"/>
    <property type="match status" value="1"/>
</dbReference>
<dbReference type="AlphaFoldDB" id="A0A6A3BY46"/>
<dbReference type="InterPro" id="IPR023299">
    <property type="entry name" value="ATPase_P-typ_cyto_dom_N"/>
</dbReference>
<evidence type="ECO:0000256" key="1">
    <source>
        <dbReference type="ARBA" id="ARBA00004141"/>
    </source>
</evidence>
<dbReference type="GO" id="GO:0046872">
    <property type="term" value="F:metal ion binding"/>
    <property type="evidence" value="ECO:0007669"/>
    <property type="project" value="UniProtKB-KW"/>
</dbReference>
<comment type="subcellular location">
    <subcellularLocation>
        <location evidence="1">Membrane</location>
        <topology evidence="1">Multi-pass membrane protein</topology>
    </subcellularLocation>
</comment>
<comment type="caution">
    <text evidence="9">The sequence shown here is derived from an EMBL/GenBank/DDBJ whole genome shotgun (WGS) entry which is preliminary data.</text>
</comment>
<proteinExistence type="predicted"/>
<dbReference type="Gene3D" id="3.40.50.1000">
    <property type="entry name" value="HAD superfamily/HAD-like"/>
    <property type="match status" value="1"/>
</dbReference>
<keyword evidence="6 7" id="KW-0472">Membrane</keyword>
<dbReference type="SUPFAM" id="SSF81665">
    <property type="entry name" value="Calcium ATPase, transmembrane domain M"/>
    <property type="match status" value="1"/>
</dbReference>
<keyword evidence="5 7" id="KW-1133">Transmembrane helix</keyword>
<dbReference type="InterPro" id="IPR023298">
    <property type="entry name" value="ATPase_P-typ_TM_dom_sf"/>
</dbReference>
<keyword evidence="2 7" id="KW-0812">Transmembrane</keyword>
<dbReference type="GO" id="GO:0000166">
    <property type="term" value="F:nucleotide binding"/>
    <property type="evidence" value="ECO:0007669"/>
    <property type="project" value="InterPro"/>
</dbReference>
<keyword evidence="3" id="KW-0479">Metal-binding</keyword>
<sequence>MPMNSRKRMSVIVQNEEGKLLLLCKGADSAMFERLEFAEQTKEHIEEYADAGLRTLVLAYREIGEEEYVKFNEEFTEAKNVVSADREEMIKEVAEKIERELILLGATAVEEKLQNGVPECIDKLAQAGIKIWVLTGDKMETAINIGFPCSLLRQGMKQVVINSETPENKALEKSGDKTTAAAAYKVSVIQQIAERKQLLASSNENTEALALIVDGKSLTYDLEDDVKDSFICYFFYKNIASGFTIFFFEIYASFSGQAVYNDWFLSLYNVFFTSLPVIALGVFDQDVSSRLCLMFPPLLYQEGIQNVLFSWLRIVAWASNGVLSATIIFFFGIREMQHQAFRKGGEVAGLEVLGVTMYTCVVWVVNCQMASSITYFTYIQHLFIWGGIILWVVLASYTPSAGNLTSPIFRLLGHPNPIFPHVPSDDTVDLIRWAIGRPRVLSHGATEIVTPHYSRLYRTV</sequence>
<feature type="domain" description="P-type ATPase C-terminal" evidence="8">
    <location>
        <begin position="229"/>
        <end position="397"/>
    </location>
</feature>
<feature type="transmembrane region" description="Helical" evidence="7">
    <location>
        <begin position="345"/>
        <end position="366"/>
    </location>
</feature>
<evidence type="ECO:0000256" key="3">
    <source>
        <dbReference type="ARBA" id="ARBA00022723"/>
    </source>
</evidence>
<name>A0A6A3BY46_HIBSY</name>
<evidence type="ECO:0000259" key="8">
    <source>
        <dbReference type="Pfam" id="PF16212"/>
    </source>
</evidence>
<gene>
    <name evidence="9" type="ORF">F3Y22_tig00015529pilonHSYRG00010</name>
</gene>
<dbReference type="InterPro" id="IPR023214">
    <property type="entry name" value="HAD_sf"/>
</dbReference>
<protein>
    <submittedName>
        <fullName evidence="9">Phospholipid-transporting ATPase 8</fullName>
    </submittedName>
</protein>
<organism evidence="9 10">
    <name type="scientific">Hibiscus syriacus</name>
    <name type="common">Rose of Sharon</name>
    <dbReference type="NCBI Taxonomy" id="106335"/>
    <lineage>
        <taxon>Eukaryota</taxon>
        <taxon>Viridiplantae</taxon>
        <taxon>Streptophyta</taxon>
        <taxon>Embryophyta</taxon>
        <taxon>Tracheophyta</taxon>
        <taxon>Spermatophyta</taxon>
        <taxon>Magnoliopsida</taxon>
        <taxon>eudicotyledons</taxon>
        <taxon>Gunneridae</taxon>
        <taxon>Pentapetalae</taxon>
        <taxon>rosids</taxon>
        <taxon>malvids</taxon>
        <taxon>Malvales</taxon>
        <taxon>Malvaceae</taxon>
        <taxon>Malvoideae</taxon>
        <taxon>Hibiscus</taxon>
    </lineage>
</organism>
<dbReference type="SUPFAM" id="SSF56784">
    <property type="entry name" value="HAD-like"/>
    <property type="match status" value="1"/>
</dbReference>
<dbReference type="GO" id="GO:0045332">
    <property type="term" value="P:phospholipid translocation"/>
    <property type="evidence" value="ECO:0007669"/>
    <property type="project" value="TreeGrafter"/>
</dbReference>
<evidence type="ECO:0000256" key="2">
    <source>
        <dbReference type="ARBA" id="ARBA00022692"/>
    </source>
</evidence>
<dbReference type="SUPFAM" id="SSF81660">
    <property type="entry name" value="Metal cation-transporting ATPase, ATP-binding domain N"/>
    <property type="match status" value="1"/>
</dbReference>
<dbReference type="Pfam" id="PF13246">
    <property type="entry name" value="Cation_ATPase"/>
    <property type="match status" value="1"/>
</dbReference>
<evidence type="ECO:0000256" key="4">
    <source>
        <dbReference type="ARBA" id="ARBA00022842"/>
    </source>
</evidence>
<dbReference type="PANTHER" id="PTHR24092">
    <property type="entry name" value="PROBABLE PHOSPHOLIPID-TRANSPORTING ATPASE"/>
    <property type="match status" value="1"/>
</dbReference>
<keyword evidence="10" id="KW-1185">Reference proteome</keyword>
<keyword evidence="4" id="KW-0460">Magnesium</keyword>
<evidence type="ECO:0000256" key="6">
    <source>
        <dbReference type="ARBA" id="ARBA00023136"/>
    </source>
</evidence>